<dbReference type="Proteomes" id="UP001149813">
    <property type="component" value="Unassembled WGS sequence"/>
</dbReference>
<feature type="compositionally biased region" description="Low complexity" evidence="1">
    <location>
        <begin position="164"/>
        <end position="173"/>
    </location>
</feature>
<feature type="compositionally biased region" description="Acidic residues" evidence="1">
    <location>
        <begin position="241"/>
        <end position="269"/>
    </location>
</feature>
<dbReference type="EMBL" id="JANBOJ010000425">
    <property type="protein sequence ID" value="KAJ1719331.1"/>
    <property type="molecule type" value="Genomic_DNA"/>
</dbReference>
<evidence type="ECO:0000313" key="2">
    <source>
        <dbReference type="EMBL" id="KAJ1719331.1"/>
    </source>
</evidence>
<feature type="compositionally biased region" description="Basic and acidic residues" evidence="1">
    <location>
        <begin position="190"/>
        <end position="201"/>
    </location>
</feature>
<feature type="compositionally biased region" description="Low complexity" evidence="1">
    <location>
        <begin position="21"/>
        <end position="31"/>
    </location>
</feature>
<feature type="compositionally biased region" description="Gly residues" evidence="1">
    <location>
        <begin position="487"/>
        <end position="496"/>
    </location>
</feature>
<dbReference type="Pfam" id="PF08624">
    <property type="entry name" value="CRC_subunit"/>
    <property type="match status" value="1"/>
</dbReference>
<feature type="region of interest" description="Disordered" evidence="1">
    <location>
        <begin position="1"/>
        <end position="276"/>
    </location>
</feature>
<evidence type="ECO:0000256" key="1">
    <source>
        <dbReference type="SAM" id="MobiDB-lite"/>
    </source>
</evidence>
<feature type="compositionally biased region" description="Low complexity" evidence="1">
    <location>
        <begin position="469"/>
        <end position="486"/>
    </location>
</feature>
<dbReference type="AlphaFoldDB" id="A0A9W7XU00"/>
<comment type="caution">
    <text evidence="2">The sequence shown here is derived from an EMBL/GenBank/DDBJ whole genome shotgun (WGS) entry which is preliminary data.</text>
</comment>
<accession>A0A9W7XU00</accession>
<protein>
    <submittedName>
        <fullName evidence="2">Uncharacterized protein</fullName>
    </submittedName>
</protein>
<organism evidence="2 3">
    <name type="scientific">Coemansia erecta</name>
    <dbReference type="NCBI Taxonomy" id="147472"/>
    <lineage>
        <taxon>Eukaryota</taxon>
        <taxon>Fungi</taxon>
        <taxon>Fungi incertae sedis</taxon>
        <taxon>Zoopagomycota</taxon>
        <taxon>Kickxellomycotina</taxon>
        <taxon>Kickxellomycetes</taxon>
        <taxon>Kickxellales</taxon>
        <taxon>Kickxellaceae</taxon>
        <taxon>Coemansia</taxon>
    </lineage>
</organism>
<feature type="compositionally biased region" description="Basic residues" evidence="1">
    <location>
        <begin position="39"/>
        <end position="54"/>
    </location>
</feature>
<feature type="region of interest" description="Disordered" evidence="1">
    <location>
        <begin position="459"/>
        <end position="496"/>
    </location>
</feature>
<proteinExistence type="predicted"/>
<keyword evidence="3" id="KW-1185">Reference proteome</keyword>
<gene>
    <name evidence="2" type="ORF">LPJ53_005893</name>
</gene>
<name>A0A9W7XU00_9FUNG</name>
<dbReference type="OrthoDB" id="5598844at2759"/>
<reference evidence="2" key="1">
    <citation type="submission" date="2022-07" db="EMBL/GenBank/DDBJ databases">
        <title>Phylogenomic reconstructions and comparative analyses of Kickxellomycotina fungi.</title>
        <authorList>
            <person name="Reynolds N.K."/>
            <person name="Stajich J.E."/>
            <person name="Barry K."/>
            <person name="Grigoriev I.V."/>
            <person name="Crous P."/>
            <person name="Smith M.E."/>
        </authorList>
    </citation>
    <scope>NUCLEOTIDE SEQUENCE</scope>
    <source>
        <strain evidence="2">NBRC 32514</strain>
    </source>
</reference>
<feature type="compositionally biased region" description="Acidic residues" evidence="1">
    <location>
        <begin position="174"/>
        <end position="188"/>
    </location>
</feature>
<feature type="compositionally biased region" description="Low complexity" evidence="1">
    <location>
        <begin position="229"/>
        <end position="240"/>
    </location>
</feature>
<evidence type="ECO:0000313" key="3">
    <source>
        <dbReference type="Proteomes" id="UP001149813"/>
    </source>
</evidence>
<feature type="compositionally biased region" description="Basic residues" evidence="1">
    <location>
        <begin position="209"/>
        <end position="218"/>
    </location>
</feature>
<sequence>MPTMRRSSKAAGTKSEWTGESTSPLSSLSTPAGSEPAKAKAKAKSKANQNKKKQQQQQQNVVRRSSRRLTQALPERTAADAEDDEKEEEEEAEEAASGSEAGESDAVDELLTGAARAIRAQVSSGQLEGGEQSDGADGRRRSALKRKGSAGGSGSGAKRRAGRRSLAAAGNADDGGDNNSDNDGDNDGDNNSHDGDAKDDSSSTPAKWRPGKRGRPPKHAQAQRVAEQSAADEATGTADASDAEAEAEAEADADSDSGSDADADAETDPAGELKIDRDGHLLGGREFICPVVQSPFRRNTRRQYILTMDCCRFTGARDSYMLFKQHPRLGHVETTQQERDMLAEQRLIPKVTRFRTIRMVTARAAFREFGARLVRDGRYVADDYWEAAARREARYPAGTLVANMSVFRELQAAQAAGVAPGVTRKARGAATPLRSPKAAGDAADAPALPVAGWAALEPQGRAADDARRAAGQARAAAAGGDPAGEQTGIGGGGGAGRPVFPRARAAATAEAAFGAAAATHRAHFSDDRGFLDGLPLVHSLAAAWPRAVPSDGAGDGALGPAAYALARSAREFNAAVRVWREDNGGTWVDPHTGLRQVPAGMQPTRAGAERVDDAEGRRLRRAGRALVDAAVAFVGDAPGQAEQAETEKYPLALLPGQFQGAFAVHGTRFGQTQAQAMQSYALMWMHQANVHQHQQQQLQQQRMRAARRWPAGAQPEQH</sequence>
<feature type="compositionally biased region" description="Acidic residues" evidence="1">
    <location>
        <begin position="80"/>
        <end position="94"/>
    </location>
</feature>
<dbReference type="InterPro" id="IPR013933">
    <property type="entry name" value="CRC_Rsc7/Swp82"/>
</dbReference>